<keyword evidence="2" id="KW-0813">Transport</keyword>
<name>A0ABQ4DNC7_9CELL</name>
<protein>
    <submittedName>
        <fullName evidence="9">MFS transporter</fullName>
    </submittedName>
</protein>
<comment type="subcellular location">
    <subcellularLocation>
        <location evidence="1">Cell membrane</location>
        <topology evidence="1">Multi-pass membrane protein</topology>
    </subcellularLocation>
</comment>
<accession>A0ABQ4DNC7</accession>
<feature type="transmembrane region" description="Helical" evidence="7">
    <location>
        <begin position="227"/>
        <end position="248"/>
    </location>
</feature>
<feature type="transmembrane region" description="Helical" evidence="7">
    <location>
        <begin position="81"/>
        <end position="100"/>
    </location>
</feature>
<feature type="transmembrane region" description="Helical" evidence="7">
    <location>
        <begin position="139"/>
        <end position="161"/>
    </location>
</feature>
<evidence type="ECO:0000256" key="2">
    <source>
        <dbReference type="ARBA" id="ARBA00022448"/>
    </source>
</evidence>
<proteinExistence type="predicted"/>
<dbReference type="PANTHER" id="PTHR42718:SF42">
    <property type="entry name" value="EXPORT PROTEIN"/>
    <property type="match status" value="1"/>
</dbReference>
<dbReference type="InterPro" id="IPR020846">
    <property type="entry name" value="MFS_dom"/>
</dbReference>
<feature type="domain" description="Major facilitator superfamily (MFS) profile" evidence="8">
    <location>
        <begin position="15"/>
        <end position="462"/>
    </location>
</feature>
<dbReference type="PANTHER" id="PTHR42718">
    <property type="entry name" value="MAJOR FACILITATOR SUPERFAMILY MULTIDRUG TRANSPORTER MFSC"/>
    <property type="match status" value="1"/>
</dbReference>
<dbReference type="Pfam" id="PF07690">
    <property type="entry name" value="MFS_1"/>
    <property type="match status" value="1"/>
</dbReference>
<evidence type="ECO:0000256" key="4">
    <source>
        <dbReference type="ARBA" id="ARBA00022692"/>
    </source>
</evidence>
<feature type="transmembrane region" description="Helical" evidence="7">
    <location>
        <begin position="371"/>
        <end position="391"/>
    </location>
</feature>
<feature type="transmembrane region" description="Helical" evidence="7">
    <location>
        <begin position="106"/>
        <end position="127"/>
    </location>
</feature>
<reference evidence="9 10" key="1">
    <citation type="submission" date="2021-01" db="EMBL/GenBank/DDBJ databases">
        <title>Whole genome shotgun sequence of Cellulomonas phragmiteti NBRC 110785.</title>
        <authorList>
            <person name="Komaki H."/>
            <person name="Tamura T."/>
        </authorList>
    </citation>
    <scope>NUCLEOTIDE SEQUENCE [LARGE SCALE GENOMIC DNA]</scope>
    <source>
        <strain evidence="9 10">NBRC 110785</strain>
    </source>
</reference>
<dbReference type="CDD" id="cd17321">
    <property type="entry name" value="MFS_MMR_MDR_like"/>
    <property type="match status" value="1"/>
</dbReference>
<keyword evidence="6 7" id="KW-0472">Membrane</keyword>
<feature type="transmembrane region" description="Helical" evidence="7">
    <location>
        <begin position="300"/>
        <end position="319"/>
    </location>
</feature>
<keyword evidence="5 7" id="KW-1133">Transmembrane helix</keyword>
<evidence type="ECO:0000256" key="5">
    <source>
        <dbReference type="ARBA" id="ARBA00022989"/>
    </source>
</evidence>
<dbReference type="Gene3D" id="1.20.1720.10">
    <property type="entry name" value="Multidrug resistance protein D"/>
    <property type="match status" value="1"/>
</dbReference>
<dbReference type="Gene3D" id="1.20.1250.20">
    <property type="entry name" value="MFS general substrate transporter like domains"/>
    <property type="match status" value="1"/>
</dbReference>
<keyword evidence="4 7" id="KW-0812">Transmembrane</keyword>
<comment type="caution">
    <text evidence="9">The sequence shown here is derived from an EMBL/GenBank/DDBJ whole genome shotgun (WGS) entry which is preliminary data.</text>
</comment>
<feature type="transmembrane region" description="Helical" evidence="7">
    <location>
        <begin position="403"/>
        <end position="426"/>
    </location>
</feature>
<dbReference type="InterPro" id="IPR011701">
    <property type="entry name" value="MFS"/>
</dbReference>
<keyword evidence="3" id="KW-1003">Cell membrane</keyword>
<dbReference type="EMBL" id="BONP01000016">
    <property type="protein sequence ID" value="GIG40861.1"/>
    <property type="molecule type" value="Genomic_DNA"/>
</dbReference>
<evidence type="ECO:0000256" key="3">
    <source>
        <dbReference type="ARBA" id="ARBA00022475"/>
    </source>
</evidence>
<dbReference type="InterPro" id="IPR004638">
    <property type="entry name" value="EmrB-like"/>
</dbReference>
<feature type="transmembrane region" description="Helical" evidence="7">
    <location>
        <begin position="438"/>
        <end position="458"/>
    </location>
</feature>
<feature type="transmembrane region" description="Helical" evidence="7">
    <location>
        <begin position="331"/>
        <end position="351"/>
    </location>
</feature>
<evidence type="ECO:0000256" key="6">
    <source>
        <dbReference type="ARBA" id="ARBA00023136"/>
    </source>
</evidence>
<evidence type="ECO:0000256" key="1">
    <source>
        <dbReference type="ARBA" id="ARBA00004651"/>
    </source>
</evidence>
<evidence type="ECO:0000313" key="9">
    <source>
        <dbReference type="EMBL" id="GIG40861.1"/>
    </source>
</evidence>
<feature type="transmembrane region" description="Helical" evidence="7">
    <location>
        <begin position="14"/>
        <end position="37"/>
    </location>
</feature>
<evidence type="ECO:0000259" key="8">
    <source>
        <dbReference type="PROSITE" id="PS50850"/>
    </source>
</evidence>
<dbReference type="NCBIfam" id="TIGR00711">
    <property type="entry name" value="efflux_EmrB"/>
    <property type="match status" value="1"/>
</dbReference>
<feature type="transmembrane region" description="Helical" evidence="7">
    <location>
        <begin position="269"/>
        <end position="294"/>
    </location>
</feature>
<feature type="transmembrane region" description="Helical" evidence="7">
    <location>
        <begin position="201"/>
        <end position="221"/>
    </location>
</feature>
<dbReference type="InterPro" id="IPR036259">
    <property type="entry name" value="MFS_trans_sf"/>
</dbReference>
<feature type="transmembrane region" description="Helical" evidence="7">
    <location>
        <begin position="167"/>
        <end position="189"/>
    </location>
</feature>
<sequence length="478" mass="47723">MTGTVGYRSAAGRWVLLATVLGSALAFIDATVVTIALPRIAEDLGATTADLQWTVNGYALTLAAFLLLGGALGDRFGRRRVFLVGVVWFALASVGCALAPDVGTLVAARVLQGVGGALLTPGSLAILQSTFVGEDRGRAIGAWSGLGGIAGAAAPFLGGWIVQVADWRWVFGINVPLAALVVAVALRHVPESADPGAQTRVDVAGTVLGALGLAGLTYGFTVWTAPGAARSVVGGALLAGVVALVAFVRVEARARAPLVPPHLFRWRPFAGVNLATFLVYAALSGVGFFLVVTLQVVSGYSPLAAGLAPLPTTLLLLALSPRAGALGVRIGPRVPMTVGPLVVAVGTALLAGVGPDAPYVTHVLPGVTLQGLGLVLTVAPLTTTALAAAPDRLAGVASGVNNAVARIGSLLAVAVLPLVAGVGASLTDPARLAPAHRTAMLVCAGLLTAGAAVAWATVPTGAAAVRPPDRPTPRGSAG</sequence>
<evidence type="ECO:0000256" key="7">
    <source>
        <dbReference type="SAM" id="Phobius"/>
    </source>
</evidence>
<organism evidence="9 10">
    <name type="scientific">Cellulomonas phragmiteti</name>
    <dbReference type="NCBI Taxonomy" id="478780"/>
    <lineage>
        <taxon>Bacteria</taxon>
        <taxon>Bacillati</taxon>
        <taxon>Actinomycetota</taxon>
        <taxon>Actinomycetes</taxon>
        <taxon>Micrococcales</taxon>
        <taxon>Cellulomonadaceae</taxon>
        <taxon>Cellulomonas</taxon>
    </lineage>
</organism>
<dbReference type="Proteomes" id="UP000614741">
    <property type="component" value="Unassembled WGS sequence"/>
</dbReference>
<dbReference type="RefSeq" id="WP_239069255.1">
    <property type="nucleotide sequence ID" value="NZ_BONP01000016.1"/>
</dbReference>
<dbReference type="SUPFAM" id="SSF103473">
    <property type="entry name" value="MFS general substrate transporter"/>
    <property type="match status" value="1"/>
</dbReference>
<keyword evidence="10" id="KW-1185">Reference proteome</keyword>
<evidence type="ECO:0000313" key="10">
    <source>
        <dbReference type="Proteomes" id="UP000614741"/>
    </source>
</evidence>
<feature type="transmembrane region" description="Helical" evidence="7">
    <location>
        <begin position="57"/>
        <end position="74"/>
    </location>
</feature>
<gene>
    <name evidence="9" type="ORF">Cph01nite_26230</name>
</gene>
<dbReference type="PROSITE" id="PS50850">
    <property type="entry name" value="MFS"/>
    <property type="match status" value="1"/>
</dbReference>